<evidence type="ECO:0008006" key="4">
    <source>
        <dbReference type="Google" id="ProtNLM"/>
    </source>
</evidence>
<name>A0AAW5B954_9BACI</name>
<organism evidence="2 3">
    <name type="scientific">Oceanobacillus jordanicus</name>
    <dbReference type="NCBI Taxonomy" id="2867266"/>
    <lineage>
        <taxon>Bacteria</taxon>
        <taxon>Bacillati</taxon>
        <taxon>Bacillota</taxon>
        <taxon>Bacilli</taxon>
        <taxon>Bacillales</taxon>
        <taxon>Bacillaceae</taxon>
        <taxon>Oceanobacillus</taxon>
    </lineage>
</organism>
<feature type="transmembrane region" description="Helical" evidence="1">
    <location>
        <begin position="75"/>
        <end position="100"/>
    </location>
</feature>
<comment type="caution">
    <text evidence="2">The sequence shown here is derived from an EMBL/GenBank/DDBJ whole genome shotgun (WGS) entry which is preliminary data.</text>
</comment>
<reference evidence="2 3" key="1">
    <citation type="journal article" date="2022" name="Evol. Bioinform. Online">
        <title>Draft Genome Sequence of Oceanobacillus jordanicus Strain GSFE11, a Halotolerant Plant Growth-Promoting Bacterial Endophyte Isolated From the Jordan Valley.</title>
        <authorList>
            <person name="Alhindi T."/>
            <person name="Albdaiwi R."/>
        </authorList>
    </citation>
    <scope>NUCLEOTIDE SEQUENCE [LARGE SCALE GENOMIC DNA]</scope>
    <source>
        <strain evidence="2 3">GSFE11</strain>
    </source>
</reference>
<feature type="transmembrane region" description="Helical" evidence="1">
    <location>
        <begin position="112"/>
        <end position="137"/>
    </location>
</feature>
<feature type="transmembrane region" description="Helical" evidence="1">
    <location>
        <begin position="191"/>
        <end position="214"/>
    </location>
</feature>
<dbReference type="RefSeq" id="WP_238021211.1">
    <property type="nucleotide sequence ID" value="NZ_JAIFZM010000019.1"/>
</dbReference>
<feature type="transmembrane region" description="Helical" evidence="1">
    <location>
        <begin position="30"/>
        <end position="50"/>
    </location>
</feature>
<dbReference type="Proteomes" id="UP001199631">
    <property type="component" value="Unassembled WGS sequence"/>
</dbReference>
<keyword evidence="1" id="KW-0472">Membrane</keyword>
<keyword evidence="1" id="KW-1133">Transmembrane helix</keyword>
<proteinExistence type="predicted"/>
<evidence type="ECO:0000256" key="1">
    <source>
        <dbReference type="SAM" id="Phobius"/>
    </source>
</evidence>
<evidence type="ECO:0000313" key="2">
    <source>
        <dbReference type="EMBL" id="MCG3420901.1"/>
    </source>
</evidence>
<dbReference type="EMBL" id="JAIFZM010000019">
    <property type="protein sequence ID" value="MCG3420901.1"/>
    <property type="molecule type" value="Genomic_DNA"/>
</dbReference>
<feature type="transmembrane region" description="Helical" evidence="1">
    <location>
        <begin position="157"/>
        <end position="179"/>
    </location>
</feature>
<accession>A0AAW5B954</accession>
<keyword evidence="3" id="KW-1185">Reference proteome</keyword>
<sequence>MTYHNNLLRFLFSMDDHLIRVKEAESIKRVWKVNVLLILLSLILYGYMAYLGMGTNLLSPQAQSLDLRAYEQQKFWFLAGRLIFGLLFAVFILFIPSLYFSLLTDIPYKKLIIMQQVVLFVLLVERAIWIPLAVFNGLDWYVSPVSFGIIASYFTEIPWLIYFFGAISLFQLWIIWFQVRYIRNLTEIKKQWVWGYVLLFHFFFWLLTALLAYMDQYMINRWFGQ</sequence>
<dbReference type="AlphaFoldDB" id="A0AAW5B954"/>
<evidence type="ECO:0000313" key="3">
    <source>
        <dbReference type="Proteomes" id="UP001199631"/>
    </source>
</evidence>
<keyword evidence="1" id="KW-0812">Transmembrane</keyword>
<gene>
    <name evidence="2" type="ORF">K3T81_17280</name>
</gene>
<protein>
    <recommendedName>
        <fullName evidence="4">Yip1 domain-containing protein</fullName>
    </recommendedName>
</protein>